<comment type="caution">
    <text evidence="2">The sequence shown here is derived from an EMBL/GenBank/DDBJ whole genome shotgun (WGS) entry which is preliminary data.</text>
</comment>
<evidence type="ECO:0000256" key="1">
    <source>
        <dbReference type="SAM" id="MobiDB-lite"/>
    </source>
</evidence>
<feature type="compositionally biased region" description="Polar residues" evidence="1">
    <location>
        <begin position="1"/>
        <end position="19"/>
    </location>
</feature>
<name>A0A4U8ULD7_STECR</name>
<reference evidence="2 3" key="1">
    <citation type="journal article" date="2015" name="Genome Biol.">
        <title>Comparative genomics of Steinernema reveals deeply conserved gene regulatory networks.</title>
        <authorList>
            <person name="Dillman A.R."/>
            <person name="Macchietto M."/>
            <person name="Porter C.F."/>
            <person name="Rogers A."/>
            <person name="Williams B."/>
            <person name="Antoshechkin I."/>
            <person name="Lee M.M."/>
            <person name="Goodwin Z."/>
            <person name="Lu X."/>
            <person name="Lewis E.E."/>
            <person name="Goodrich-Blair H."/>
            <person name="Stock S.P."/>
            <person name="Adams B.J."/>
            <person name="Sternberg P.W."/>
            <person name="Mortazavi A."/>
        </authorList>
    </citation>
    <scope>NUCLEOTIDE SEQUENCE [LARGE SCALE GENOMIC DNA]</scope>
    <source>
        <strain evidence="2 3">ALL</strain>
    </source>
</reference>
<evidence type="ECO:0000313" key="3">
    <source>
        <dbReference type="Proteomes" id="UP000298663"/>
    </source>
</evidence>
<dbReference type="EMBL" id="AZBU02000001">
    <property type="protein sequence ID" value="TMS32965.1"/>
    <property type="molecule type" value="Genomic_DNA"/>
</dbReference>
<dbReference type="Proteomes" id="UP000298663">
    <property type="component" value="Chromosome X"/>
</dbReference>
<reference evidence="2 3" key="2">
    <citation type="journal article" date="2019" name="G3 (Bethesda)">
        <title>Hybrid Assembly of the Genome of the Entomopathogenic Nematode Steinernema carpocapsae Identifies the X-Chromosome.</title>
        <authorList>
            <person name="Serra L."/>
            <person name="Macchietto M."/>
            <person name="Macias-Munoz A."/>
            <person name="McGill C.J."/>
            <person name="Rodriguez I.M."/>
            <person name="Rodriguez B."/>
            <person name="Murad R."/>
            <person name="Mortazavi A."/>
        </authorList>
    </citation>
    <scope>NUCLEOTIDE SEQUENCE [LARGE SCALE GENOMIC DNA]</scope>
    <source>
        <strain evidence="2 3">ALL</strain>
    </source>
</reference>
<dbReference type="EMBL" id="CM016762">
    <property type="protein sequence ID" value="TMS32965.1"/>
    <property type="molecule type" value="Genomic_DNA"/>
</dbReference>
<gene>
    <name evidence="2" type="ORF">L596_000750</name>
</gene>
<accession>A0A4U8ULD7</accession>
<organism evidence="2 3">
    <name type="scientific">Steinernema carpocapsae</name>
    <name type="common">Entomopathogenic nematode</name>
    <dbReference type="NCBI Taxonomy" id="34508"/>
    <lineage>
        <taxon>Eukaryota</taxon>
        <taxon>Metazoa</taxon>
        <taxon>Ecdysozoa</taxon>
        <taxon>Nematoda</taxon>
        <taxon>Chromadorea</taxon>
        <taxon>Rhabditida</taxon>
        <taxon>Tylenchina</taxon>
        <taxon>Panagrolaimomorpha</taxon>
        <taxon>Strongyloidoidea</taxon>
        <taxon>Steinernematidae</taxon>
        <taxon>Steinernema</taxon>
    </lineage>
</organism>
<keyword evidence="3" id="KW-1185">Reference proteome</keyword>
<feature type="region of interest" description="Disordered" evidence="1">
    <location>
        <begin position="1"/>
        <end position="60"/>
    </location>
</feature>
<evidence type="ECO:0000313" key="2">
    <source>
        <dbReference type="EMBL" id="TMS32965.1"/>
    </source>
</evidence>
<proteinExistence type="predicted"/>
<protein>
    <submittedName>
        <fullName evidence="2">Uncharacterized protein</fullName>
    </submittedName>
</protein>
<sequence>MENNTAPSAASSAVNSGMTDEQDPHSLKDTVLAHYSQKRRRQPSFSDPLPLNATESSDNHEDHAVDAEMAVVLNSIEVIAPSYREDGPNVIYSDEDPCFSGAQLGIHMEPMAEVLRGLLKLNF</sequence>
<dbReference type="AlphaFoldDB" id="A0A4U8ULD7"/>